<dbReference type="CDD" id="cd06661">
    <property type="entry name" value="GGCT_like"/>
    <property type="match status" value="1"/>
</dbReference>
<reference evidence="2 3" key="1">
    <citation type="journal article" date="2016" name="Environ. Microbiol.">
        <title>New Methyloceanibacter diversity from North Sea sediments includes methanotroph containing solely the soluble methane monooxygenase.</title>
        <authorList>
            <person name="Vekeman B."/>
            <person name="Kerckhof F.M."/>
            <person name="Cremers G."/>
            <person name="de Vos P."/>
            <person name="Vandamme P."/>
            <person name="Boon N."/>
            <person name="Op den Camp H.J."/>
            <person name="Heylen K."/>
        </authorList>
    </citation>
    <scope>NUCLEOTIDE SEQUENCE [LARGE SCALE GENOMIC DNA]</scope>
    <source>
        <strain evidence="2 3">R-67175</strain>
    </source>
</reference>
<protein>
    <recommendedName>
        <fullName evidence="1">Gamma-glutamylcyclotransferase AIG2-like domain-containing protein</fullName>
    </recommendedName>
</protein>
<dbReference type="Proteomes" id="UP000094472">
    <property type="component" value="Unassembled WGS sequence"/>
</dbReference>
<dbReference type="InterPro" id="IPR009288">
    <property type="entry name" value="AIG2-like_dom"/>
</dbReference>
<dbReference type="InterPro" id="IPR036568">
    <property type="entry name" value="GGCT-like_sf"/>
</dbReference>
<dbReference type="EMBL" id="LPWF01000037">
    <property type="protein sequence ID" value="ODR93739.1"/>
    <property type="molecule type" value="Genomic_DNA"/>
</dbReference>
<proteinExistence type="predicted"/>
<dbReference type="Gene3D" id="3.10.490.10">
    <property type="entry name" value="Gamma-glutamyl cyclotransferase-like"/>
    <property type="match status" value="1"/>
</dbReference>
<dbReference type="AlphaFoldDB" id="A0A1E3VJN9"/>
<feature type="domain" description="Gamma-glutamylcyclotransferase AIG2-like" evidence="1">
    <location>
        <begin position="8"/>
        <end position="124"/>
    </location>
</feature>
<dbReference type="Pfam" id="PF06094">
    <property type="entry name" value="GGACT"/>
    <property type="match status" value="1"/>
</dbReference>
<organism evidence="2 3">
    <name type="scientific">Methyloceanibacter superfactus</name>
    <dbReference type="NCBI Taxonomy" id="1774969"/>
    <lineage>
        <taxon>Bacteria</taxon>
        <taxon>Pseudomonadati</taxon>
        <taxon>Pseudomonadota</taxon>
        <taxon>Alphaproteobacteria</taxon>
        <taxon>Hyphomicrobiales</taxon>
        <taxon>Hyphomicrobiaceae</taxon>
        <taxon>Methyloceanibacter</taxon>
    </lineage>
</organism>
<evidence type="ECO:0000313" key="2">
    <source>
        <dbReference type="EMBL" id="ODR93739.1"/>
    </source>
</evidence>
<dbReference type="InterPro" id="IPR013024">
    <property type="entry name" value="GGCT-like"/>
</dbReference>
<evidence type="ECO:0000259" key="1">
    <source>
        <dbReference type="Pfam" id="PF06094"/>
    </source>
</evidence>
<dbReference type="SUPFAM" id="SSF110857">
    <property type="entry name" value="Gamma-glutamyl cyclotransferase-like"/>
    <property type="match status" value="1"/>
</dbReference>
<dbReference type="OrthoDB" id="482277at2"/>
<comment type="caution">
    <text evidence="2">The sequence shown here is derived from an EMBL/GenBank/DDBJ whole genome shotgun (WGS) entry which is preliminary data.</text>
</comment>
<dbReference type="RefSeq" id="WP_069442916.1">
    <property type="nucleotide sequence ID" value="NZ_LPWF01000037.1"/>
</dbReference>
<gene>
    <name evidence="2" type="ORF">AUC69_04020</name>
</gene>
<evidence type="ECO:0000313" key="3">
    <source>
        <dbReference type="Proteomes" id="UP000094472"/>
    </source>
</evidence>
<keyword evidence="3" id="KW-1185">Reference proteome</keyword>
<dbReference type="STRING" id="1774969.AUC69_04020"/>
<name>A0A1E3VJN9_9HYPH</name>
<sequence length="138" mass="15167">MDADPSHIFVYGTLRSESDHPMARRLSSQARLIGKGTAPGRLYDFGWYPAAVFDAAERRMVVGDVFALPLGGRLLVELDTYEGGDAYYARSSLEVTLAGGGRLTAWAYGVREAPAVRLIPSGDFIAHRNARMRRPVRP</sequence>
<accession>A0A1E3VJN9</accession>